<name>A0A554XBK6_9BURK</name>
<dbReference type="OrthoDB" id="9811720at2"/>
<dbReference type="Gene3D" id="3.10.580.10">
    <property type="entry name" value="CBS-domain"/>
    <property type="match status" value="1"/>
</dbReference>
<gene>
    <name evidence="4" type="primary">opuCA</name>
    <name evidence="4" type="ORF">Ttaiw_00705</name>
</gene>
<dbReference type="InterPro" id="IPR046342">
    <property type="entry name" value="CBS_dom_sf"/>
</dbReference>
<dbReference type="GO" id="GO:0005524">
    <property type="term" value="F:ATP binding"/>
    <property type="evidence" value="ECO:0007669"/>
    <property type="project" value="UniProtKB-KW"/>
</dbReference>
<dbReference type="STRING" id="307486.GCA_000807215_01862"/>
<dbReference type="InterPro" id="IPR051257">
    <property type="entry name" value="Diverse_CBS-Domain"/>
</dbReference>
<evidence type="ECO:0000256" key="2">
    <source>
        <dbReference type="PROSITE-ProRule" id="PRU00703"/>
    </source>
</evidence>
<keyword evidence="4" id="KW-0547">Nucleotide-binding</keyword>
<comment type="caution">
    <text evidence="4">The sequence shown here is derived from an EMBL/GenBank/DDBJ whole genome shotgun (WGS) entry which is preliminary data.</text>
</comment>
<feature type="domain" description="CBS" evidence="3">
    <location>
        <begin position="97"/>
        <end position="155"/>
    </location>
</feature>
<protein>
    <submittedName>
        <fullName evidence="4">Glycine betaine/carnitine/choline transport ATP-binding protein OpuCA</fullName>
    </submittedName>
</protein>
<dbReference type="Proteomes" id="UP000317763">
    <property type="component" value="Unassembled WGS sequence"/>
</dbReference>
<dbReference type="EMBL" id="VJOM01000005">
    <property type="protein sequence ID" value="TSE33159.1"/>
    <property type="molecule type" value="Genomic_DNA"/>
</dbReference>
<dbReference type="PANTHER" id="PTHR43080">
    <property type="entry name" value="CBS DOMAIN-CONTAINING PROTEIN CBSX3, MITOCHONDRIAL"/>
    <property type="match status" value="1"/>
</dbReference>
<dbReference type="InterPro" id="IPR000644">
    <property type="entry name" value="CBS_dom"/>
</dbReference>
<accession>A0A554XBK6</accession>
<dbReference type="AlphaFoldDB" id="A0A554XBK6"/>
<reference evidence="4 5" key="1">
    <citation type="submission" date="2019-07" db="EMBL/GenBank/DDBJ databases">
        <title>Tepidimonas taiwanensis I1-1 draft genome.</title>
        <authorList>
            <person name="Da Costa M.S."/>
            <person name="Froufe H.J.C."/>
            <person name="Egas C."/>
            <person name="Albuquerque L."/>
        </authorList>
    </citation>
    <scope>NUCLEOTIDE SEQUENCE [LARGE SCALE GENOMIC DNA]</scope>
    <source>
        <strain evidence="4 5">I1-1</strain>
    </source>
</reference>
<keyword evidence="1 2" id="KW-0129">CBS domain</keyword>
<organism evidence="4 5">
    <name type="scientific">Tepidimonas taiwanensis</name>
    <dbReference type="NCBI Taxonomy" id="307486"/>
    <lineage>
        <taxon>Bacteria</taxon>
        <taxon>Pseudomonadati</taxon>
        <taxon>Pseudomonadota</taxon>
        <taxon>Betaproteobacteria</taxon>
        <taxon>Burkholderiales</taxon>
        <taxon>Tepidimonas</taxon>
    </lineage>
</organism>
<dbReference type="PROSITE" id="PS51371">
    <property type="entry name" value="CBS"/>
    <property type="match status" value="2"/>
</dbReference>
<proteinExistence type="predicted"/>
<dbReference type="Pfam" id="PF00571">
    <property type="entry name" value="CBS"/>
    <property type="match status" value="2"/>
</dbReference>
<keyword evidence="4" id="KW-0067">ATP-binding</keyword>
<keyword evidence="5" id="KW-1185">Reference proteome</keyword>
<evidence type="ECO:0000313" key="5">
    <source>
        <dbReference type="Proteomes" id="UP000317763"/>
    </source>
</evidence>
<dbReference type="SUPFAM" id="SSF54631">
    <property type="entry name" value="CBS-domain pair"/>
    <property type="match status" value="1"/>
</dbReference>
<evidence type="ECO:0000256" key="1">
    <source>
        <dbReference type="ARBA" id="ARBA00023122"/>
    </source>
</evidence>
<dbReference type="SMART" id="SM00116">
    <property type="entry name" value="CBS"/>
    <property type="match status" value="2"/>
</dbReference>
<evidence type="ECO:0000259" key="3">
    <source>
        <dbReference type="PROSITE" id="PS51371"/>
    </source>
</evidence>
<dbReference type="RefSeq" id="WP_058616124.1">
    <property type="nucleotide sequence ID" value="NZ_CP083911.1"/>
</dbReference>
<sequence length="232" mass="25008">MLAIYGTSGLMYRGPIEDLRRVLPSLRAARPRALAVETDRPDFADSAFRLMGHGDDEGPARPEATLPRPAAVAVQAYGGVQRPAPQRHPLERVRDVMTPEAVTVRDDMTVAEGWHRLAERALGQAPVLDGQGRLVGLLTRAELLHIDRLPRPEDSALVWRAFLAQPLASVMVTPVPAVTPDTALRRLALALLTTGLPGMPVIDDAGGLVGFVSRSDVLKAVVHDPPLDLWAG</sequence>
<dbReference type="PANTHER" id="PTHR43080:SF26">
    <property type="entry name" value="REGULATORY PROTEIN"/>
    <property type="match status" value="1"/>
</dbReference>
<evidence type="ECO:0000313" key="4">
    <source>
        <dbReference type="EMBL" id="TSE33159.1"/>
    </source>
</evidence>
<feature type="domain" description="CBS" evidence="3">
    <location>
        <begin position="171"/>
        <end position="229"/>
    </location>
</feature>